<evidence type="ECO:0000256" key="1">
    <source>
        <dbReference type="SAM" id="MobiDB-lite"/>
    </source>
</evidence>
<keyword evidence="3" id="KW-1185">Reference proteome</keyword>
<evidence type="ECO:0000313" key="2">
    <source>
        <dbReference type="EMBL" id="GAT54938.1"/>
    </source>
</evidence>
<reference evidence="2" key="1">
    <citation type="submission" date="2014-09" db="EMBL/GenBank/DDBJ databases">
        <title>Genome sequence of the luminous mushroom Mycena chlorophos for searching fungal bioluminescence genes.</title>
        <authorList>
            <person name="Tanaka Y."/>
            <person name="Kasuga D."/>
            <person name="Oba Y."/>
            <person name="Hase S."/>
            <person name="Sato K."/>
            <person name="Oba Y."/>
            <person name="Sakakibara Y."/>
        </authorList>
    </citation>
    <scope>NUCLEOTIDE SEQUENCE</scope>
</reference>
<dbReference type="Proteomes" id="UP000815677">
    <property type="component" value="Unassembled WGS sequence"/>
</dbReference>
<sequence length="110" mass="12677">MPPGKPRLWSRYSTTNQDTGRMGRRLPGLEGRFPLTNRAVAVSSRHWLSPPAHVLVEAPSNAVRRLPASGHCRAYRRQASRLRPLRRLRSTMGWTSMPFSSSMVYRRSWF</sequence>
<name>A0ABQ0LV40_MYCCL</name>
<evidence type="ECO:0000313" key="3">
    <source>
        <dbReference type="Proteomes" id="UP000815677"/>
    </source>
</evidence>
<accession>A0ABQ0LV40</accession>
<gene>
    <name evidence="2" type="ORF">MCHLO_11756</name>
</gene>
<organism evidence="2 3">
    <name type="scientific">Mycena chlorophos</name>
    <name type="common">Agaric fungus</name>
    <name type="synonym">Agaricus chlorophos</name>
    <dbReference type="NCBI Taxonomy" id="658473"/>
    <lineage>
        <taxon>Eukaryota</taxon>
        <taxon>Fungi</taxon>
        <taxon>Dikarya</taxon>
        <taxon>Basidiomycota</taxon>
        <taxon>Agaricomycotina</taxon>
        <taxon>Agaricomycetes</taxon>
        <taxon>Agaricomycetidae</taxon>
        <taxon>Agaricales</taxon>
        <taxon>Marasmiineae</taxon>
        <taxon>Mycenaceae</taxon>
        <taxon>Mycena</taxon>
    </lineage>
</organism>
<dbReference type="EMBL" id="DF848812">
    <property type="protein sequence ID" value="GAT54938.1"/>
    <property type="molecule type" value="Genomic_DNA"/>
</dbReference>
<protein>
    <submittedName>
        <fullName evidence="2">Uncharacterized protein</fullName>
    </submittedName>
</protein>
<feature type="region of interest" description="Disordered" evidence="1">
    <location>
        <begin position="1"/>
        <end position="29"/>
    </location>
</feature>
<proteinExistence type="predicted"/>